<evidence type="ECO:0000256" key="4">
    <source>
        <dbReference type="ARBA" id="ARBA00023180"/>
    </source>
</evidence>
<evidence type="ECO:0000256" key="5">
    <source>
        <dbReference type="RuleBase" id="RU361235"/>
    </source>
</evidence>
<sequence>MGLKTSILLILMGALLACSQQPEVRISQGRLLGLQERVGRCWVEAFLSVPYAQPPLGPLRFAKPEPAGEFSDVLNATQLPPGCPQTTLHIFDRLGTPSDRSVKIVSTSTSGDPVELGNCPSWCGSTVLLATEGNVVVVTVNYRVGSFGFLTAGIEDAPGNMGLYDQTLALEWVRDNVAAFGGNPNMVTIFGQSAGASSVAYHMISPLSEGLFHRGILESGSSFIPIVHQDVQSGINLTDILAQRLGCAQPDQTIATDPATILECLRSTEPERFAELEYTMMKDEYLSFIPVVGEEFIPIDNFVNQRANHTKDIDIMIGFSEKEGTYLLFYLFPNVNIEDPERMLTRNETIDLATRVMEMKGRMTLPDNLMDIYFAGVGDEDKIRVREVFAEIIGDWFFLCPGLIFADRQHALNPDILFYMFTYQSSVPTALPSWLGPTHFEEVPFVYGLPLEPDSPYKTTEKAFSIRLMKLWGDYAAGRNPHWHRYRPESGAVTNLHPSKFGQVDVPRAQRCYDLWRPYFLAMYRD</sequence>
<keyword evidence="4" id="KW-0325">Glycoprotein</keyword>
<dbReference type="Gene3D" id="3.40.50.1820">
    <property type="entry name" value="alpha/beta hydrolase"/>
    <property type="match status" value="1"/>
</dbReference>
<dbReference type="PANTHER" id="PTHR43918:SF4">
    <property type="entry name" value="CARBOXYLIC ESTER HYDROLASE"/>
    <property type="match status" value="1"/>
</dbReference>
<dbReference type="InterPro" id="IPR019826">
    <property type="entry name" value="Carboxylesterase_B_AS"/>
</dbReference>
<evidence type="ECO:0000259" key="6">
    <source>
        <dbReference type="Pfam" id="PF00135"/>
    </source>
</evidence>
<feature type="domain" description="Carboxylesterase type B" evidence="6">
    <location>
        <begin position="20"/>
        <end position="88"/>
    </location>
</feature>
<keyword evidence="3 5" id="KW-0378">Hydrolase</keyword>
<dbReference type="PROSITE" id="PS00122">
    <property type="entry name" value="CARBOXYLESTERASE_B_1"/>
    <property type="match status" value="1"/>
</dbReference>
<dbReference type="InterPro" id="IPR002018">
    <property type="entry name" value="CarbesteraseB"/>
</dbReference>
<evidence type="ECO:0000313" key="8">
    <source>
        <dbReference type="Proteomes" id="UP001235939"/>
    </source>
</evidence>
<feature type="domain" description="Carboxylesterase type B" evidence="6">
    <location>
        <begin position="129"/>
        <end position="491"/>
    </location>
</feature>
<feature type="signal peptide" evidence="5">
    <location>
        <begin position="1"/>
        <end position="19"/>
    </location>
</feature>
<dbReference type="EC" id="3.1.1.-" evidence="5"/>
<dbReference type="InterPro" id="IPR029058">
    <property type="entry name" value="AB_hydrolase_fold"/>
</dbReference>
<accession>A0ABY6KMM2</accession>
<organism evidence="7 8">
    <name type="scientific">Cordylochernes scorpioides</name>
    <dbReference type="NCBI Taxonomy" id="51811"/>
    <lineage>
        <taxon>Eukaryota</taxon>
        <taxon>Metazoa</taxon>
        <taxon>Ecdysozoa</taxon>
        <taxon>Arthropoda</taxon>
        <taxon>Chelicerata</taxon>
        <taxon>Arachnida</taxon>
        <taxon>Pseudoscorpiones</taxon>
        <taxon>Cheliferoidea</taxon>
        <taxon>Chernetidae</taxon>
        <taxon>Cordylochernes</taxon>
    </lineage>
</organism>
<protein>
    <recommendedName>
        <fullName evidence="5">Carboxylic ester hydrolase</fullName>
        <ecNumber evidence="5">3.1.1.-</ecNumber>
    </recommendedName>
</protein>
<keyword evidence="2" id="KW-0719">Serine esterase</keyword>
<dbReference type="Pfam" id="PF00135">
    <property type="entry name" value="COesterase"/>
    <property type="match status" value="2"/>
</dbReference>
<proteinExistence type="inferred from homology"/>
<evidence type="ECO:0000313" key="7">
    <source>
        <dbReference type="EMBL" id="UYV70122.1"/>
    </source>
</evidence>
<dbReference type="PROSITE" id="PS51257">
    <property type="entry name" value="PROKAR_LIPOPROTEIN"/>
    <property type="match status" value="1"/>
</dbReference>
<evidence type="ECO:0000256" key="2">
    <source>
        <dbReference type="ARBA" id="ARBA00022487"/>
    </source>
</evidence>
<dbReference type="SUPFAM" id="SSF53474">
    <property type="entry name" value="alpha/beta-Hydrolases"/>
    <property type="match status" value="1"/>
</dbReference>
<name>A0ABY6KMM2_9ARAC</name>
<dbReference type="PANTHER" id="PTHR43918">
    <property type="entry name" value="ACETYLCHOLINESTERASE"/>
    <property type="match status" value="1"/>
</dbReference>
<comment type="similarity">
    <text evidence="1 5">Belongs to the type-B carboxylesterase/lipase family.</text>
</comment>
<feature type="chain" id="PRO_5044986048" description="Carboxylic ester hydrolase" evidence="5">
    <location>
        <begin position="20"/>
        <end position="526"/>
    </location>
</feature>
<dbReference type="EMBL" id="CP092869">
    <property type="protein sequence ID" value="UYV70122.1"/>
    <property type="molecule type" value="Genomic_DNA"/>
</dbReference>
<keyword evidence="5" id="KW-0732">Signal</keyword>
<reference evidence="7 8" key="1">
    <citation type="submission" date="2022-01" db="EMBL/GenBank/DDBJ databases">
        <title>A chromosomal length assembly of Cordylochernes scorpioides.</title>
        <authorList>
            <person name="Zeh D."/>
            <person name="Zeh J."/>
        </authorList>
    </citation>
    <scope>NUCLEOTIDE SEQUENCE [LARGE SCALE GENOMIC DNA]</scope>
    <source>
        <strain evidence="7">IN4F17</strain>
        <tissue evidence="7">Whole Body</tissue>
    </source>
</reference>
<dbReference type="Proteomes" id="UP001235939">
    <property type="component" value="Chromosome 07"/>
</dbReference>
<dbReference type="InterPro" id="IPR050654">
    <property type="entry name" value="AChE-related_enzymes"/>
</dbReference>
<evidence type="ECO:0000256" key="3">
    <source>
        <dbReference type="ARBA" id="ARBA00022801"/>
    </source>
</evidence>
<gene>
    <name evidence="7" type="ORF">LAZ67_7001877</name>
</gene>
<evidence type="ECO:0000256" key="1">
    <source>
        <dbReference type="ARBA" id="ARBA00005964"/>
    </source>
</evidence>
<keyword evidence="8" id="KW-1185">Reference proteome</keyword>